<evidence type="ECO:0000313" key="3">
    <source>
        <dbReference type="EMBL" id="RFU78229.1"/>
    </source>
</evidence>
<organism evidence="3 4">
    <name type="scientific">Trichoderma arundinaceum</name>
    <dbReference type="NCBI Taxonomy" id="490622"/>
    <lineage>
        <taxon>Eukaryota</taxon>
        <taxon>Fungi</taxon>
        <taxon>Dikarya</taxon>
        <taxon>Ascomycota</taxon>
        <taxon>Pezizomycotina</taxon>
        <taxon>Sordariomycetes</taxon>
        <taxon>Hypocreomycetidae</taxon>
        <taxon>Hypocreales</taxon>
        <taxon>Hypocreaceae</taxon>
        <taxon>Trichoderma</taxon>
    </lineage>
</organism>
<accession>A0A395NQD6</accession>
<feature type="transmembrane region" description="Helical" evidence="2">
    <location>
        <begin position="229"/>
        <end position="252"/>
    </location>
</feature>
<evidence type="ECO:0000256" key="2">
    <source>
        <dbReference type="SAM" id="Phobius"/>
    </source>
</evidence>
<dbReference type="EMBL" id="PXOA01000224">
    <property type="protein sequence ID" value="RFU78229.1"/>
    <property type="molecule type" value="Genomic_DNA"/>
</dbReference>
<gene>
    <name evidence="3" type="ORF">TARUN_3986</name>
</gene>
<dbReference type="AlphaFoldDB" id="A0A395NQD6"/>
<keyword evidence="2" id="KW-0472">Membrane</keyword>
<keyword evidence="4" id="KW-1185">Reference proteome</keyword>
<name>A0A395NQD6_TRIAR</name>
<reference evidence="3 4" key="1">
    <citation type="journal article" date="2018" name="PLoS Pathog.">
        <title>Evolution of structural diversity of trichothecenes, a family of toxins produced by plant pathogenic and entomopathogenic fungi.</title>
        <authorList>
            <person name="Proctor R.H."/>
            <person name="McCormick S.P."/>
            <person name="Kim H.S."/>
            <person name="Cardoza R.E."/>
            <person name="Stanley A.M."/>
            <person name="Lindo L."/>
            <person name="Kelly A."/>
            <person name="Brown D.W."/>
            <person name="Lee T."/>
            <person name="Vaughan M.M."/>
            <person name="Alexander N.J."/>
            <person name="Busman M."/>
            <person name="Gutierrez S."/>
        </authorList>
    </citation>
    <scope>NUCLEOTIDE SEQUENCE [LARGE SCALE GENOMIC DNA]</scope>
    <source>
        <strain evidence="3 4">IBT 40837</strain>
    </source>
</reference>
<feature type="region of interest" description="Disordered" evidence="1">
    <location>
        <begin position="194"/>
        <end position="221"/>
    </location>
</feature>
<evidence type="ECO:0008006" key="5">
    <source>
        <dbReference type="Google" id="ProtNLM"/>
    </source>
</evidence>
<protein>
    <recommendedName>
        <fullName evidence="5">Mid2 domain-containing protein</fullName>
    </recommendedName>
</protein>
<evidence type="ECO:0000313" key="4">
    <source>
        <dbReference type="Proteomes" id="UP000266272"/>
    </source>
</evidence>
<dbReference type="STRING" id="490622.A0A395NQD6"/>
<keyword evidence="2" id="KW-1133">Transmembrane helix</keyword>
<sequence length="317" mass="33327">MGTESGTVLGPLTTTWTLPKTCSVYIPGCSTCDQGFAGQSCSATGIGEARDNTACWPPATSGVASPAWPFRGWGFYSPGLSPKLLWDVVQRQVDGFEINIPFCVSPRWNRATNGNTCMATVTHESVVPTGLCDGSSIIDSALATLPDVVTIDVTYTTTQGAVTETTDTLTTSTRTMILYAPMFQLNFQASDLPATTTASSSTSSQSSTSAADDDGSANSSSGLSSGAKIGLGVGLGLGVAFLLAFAAFIFYYRRSKRNQLSLGSELPNNQVSEADESSTLKPSPAPLYEMGIYRAPAELVGDNPEGGYKPQDITHRY</sequence>
<keyword evidence="2" id="KW-0812">Transmembrane</keyword>
<dbReference type="Proteomes" id="UP000266272">
    <property type="component" value="Unassembled WGS sequence"/>
</dbReference>
<comment type="caution">
    <text evidence="3">The sequence shown here is derived from an EMBL/GenBank/DDBJ whole genome shotgun (WGS) entry which is preliminary data.</text>
</comment>
<dbReference type="OrthoDB" id="5429716at2759"/>
<proteinExistence type="predicted"/>
<evidence type="ECO:0000256" key="1">
    <source>
        <dbReference type="SAM" id="MobiDB-lite"/>
    </source>
</evidence>